<evidence type="ECO:0000313" key="1">
    <source>
        <dbReference type="EMBL" id="CAG9613926.1"/>
    </source>
</evidence>
<dbReference type="Proteomes" id="UP000789423">
    <property type="component" value="Unassembled WGS sequence"/>
</dbReference>
<protein>
    <submittedName>
        <fullName evidence="1">Spore photoproduct lyase</fullName>
        <ecNumber evidence="1">4.1.99.14</ecNumber>
    </submittedName>
</protein>
<gene>
    <name evidence="1" type="primary">splG</name>
    <name evidence="1" type="ORF">BACCIP111899_03153</name>
</gene>
<organism evidence="1 2">
    <name type="scientific">Bacillus rhizoplanae</name>
    <dbReference type="NCBI Taxonomy" id="2880966"/>
    <lineage>
        <taxon>Bacteria</taxon>
        <taxon>Bacillati</taxon>
        <taxon>Bacillota</taxon>
        <taxon>Bacilli</taxon>
        <taxon>Bacillales</taxon>
        <taxon>Bacillaceae</taxon>
        <taxon>Bacillus</taxon>
    </lineage>
</organism>
<keyword evidence="1" id="KW-0456">Lyase</keyword>
<dbReference type="Pfam" id="PF20903">
    <property type="entry name" value="SPL"/>
    <property type="match status" value="1"/>
</dbReference>
<proteinExistence type="predicted"/>
<dbReference type="EMBL" id="CAKJTI010000019">
    <property type="protein sequence ID" value="CAG9613926.1"/>
    <property type="molecule type" value="Genomic_DNA"/>
</dbReference>
<evidence type="ECO:0000313" key="2">
    <source>
        <dbReference type="Proteomes" id="UP000789423"/>
    </source>
</evidence>
<dbReference type="Gene3D" id="3.40.50.12110">
    <property type="match status" value="1"/>
</dbReference>
<reference evidence="1 2" key="1">
    <citation type="submission" date="2021-10" db="EMBL/GenBank/DDBJ databases">
        <authorList>
            <person name="Criscuolo A."/>
        </authorList>
    </citation>
    <scope>NUCLEOTIDE SEQUENCE [LARGE SCALE GENOMIC DNA]</scope>
    <source>
        <strain evidence="2">CIP 111899</strain>
    </source>
</reference>
<dbReference type="EC" id="4.1.99.14" evidence="1"/>
<name>A0ABM8YDT2_9BACI</name>
<dbReference type="PANTHER" id="PTHR37822">
    <property type="entry name" value="SPORE PHOTOPRODUCT LYASE-RELATED"/>
    <property type="match status" value="1"/>
</dbReference>
<dbReference type="InterPro" id="IPR049539">
    <property type="entry name" value="SPL"/>
</dbReference>
<dbReference type="PANTHER" id="PTHR37822:SF2">
    <property type="entry name" value="SPORE PHOTOPRODUCT LYASE"/>
    <property type="match status" value="1"/>
</dbReference>
<accession>A0ABM8YDT2</accession>
<sequence>MPKLVYFETQALEYPLGKELYGKFTNMGLEIRETTSHNQIRDLPEDNELQKYRYAKSTLVVGIRRTRE</sequence>
<dbReference type="GO" id="GO:0016829">
    <property type="term" value="F:lyase activity"/>
    <property type="evidence" value="ECO:0007669"/>
    <property type="project" value="UniProtKB-KW"/>
</dbReference>
<keyword evidence="2" id="KW-1185">Reference proteome</keyword>
<comment type="caution">
    <text evidence="1">The sequence shown here is derived from an EMBL/GenBank/DDBJ whole genome shotgun (WGS) entry which is preliminary data.</text>
</comment>